<proteinExistence type="inferred from homology"/>
<reference evidence="8 10" key="1">
    <citation type="submission" date="2017-06" db="EMBL/GenBank/DDBJ databases">
        <title>Complete genome of Francisella adeliensis.</title>
        <authorList>
            <person name="Vallesi A."/>
            <person name="Sjodin A."/>
        </authorList>
    </citation>
    <scope>NUCLEOTIDE SEQUENCE [LARGE SCALE GENOMIC DNA]</scope>
    <source>
        <strain evidence="8 10">FDC440</strain>
    </source>
</reference>
<evidence type="ECO:0000313" key="9">
    <source>
        <dbReference type="EMBL" id="QIW11923.1"/>
    </source>
</evidence>
<evidence type="ECO:0000256" key="6">
    <source>
        <dbReference type="ARBA" id="ARBA00023136"/>
    </source>
</evidence>
<keyword evidence="4 7" id="KW-0812">Transmembrane</keyword>
<dbReference type="PANTHER" id="PTHR33452:SF19">
    <property type="entry name" value="DOXX FAMILY PROTEIN"/>
    <property type="match status" value="1"/>
</dbReference>
<accession>A0A2Z4XY30</accession>
<protein>
    <submittedName>
        <fullName evidence="8">AraC family transcriptional regulator</fullName>
    </submittedName>
    <submittedName>
        <fullName evidence="9">DoxX family protein</fullName>
    </submittedName>
</protein>
<dbReference type="AlphaFoldDB" id="A0A2Z4XY30"/>
<sequence length="195" mass="21608">MINKVYNLYSKVTSKFVSVDFLLLLGIRLYLVPTMFVGARSKIEGFSTTVAWFATPASKGGLGMPFPEVMAFLATSAEVLGCIGIALGLFTRLVSIPMMFVMGVAGVMVHWAHGWPAIADKTAESTQRLNDLFIWLAQNFPDRYNHATALGDPVVLNGGMEFSVTYFIMLFTLFIYGGGRYVSADHWLKKIFIKK</sequence>
<dbReference type="EMBL" id="CP043424">
    <property type="protein sequence ID" value="QIW11923.1"/>
    <property type="molecule type" value="Genomic_DNA"/>
</dbReference>
<dbReference type="InterPro" id="IPR051907">
    <property type="entry name" value="DoxX-like_oxidoreductase"/>
</dbReference>
<evidence type="ECO:0000256" key="7">
    <source>
        <dbReference type="SAM" id="Phobius"/>
    </source>
</evidence>
<evidence type="ECO:0000256" key="3">
    <source>
        <dbReference type="ARBA" id="ARBA00022475"/>
    </source>
</evidence>
<dbReference type="Pfam" id="PF07681">
    <property type="entry name" value="DoxX"/>
    <property type="match status" value="1"/>
</dbReference>
<evidence type="ECO:0000256" key="1">
    <source>
        <dbReference type="ARBA" id="ARBA00004651"/>
    </source>
</evidence>
<keyword evidence="3" id="KW-1003">Cell membrane</keyword>
<feature type="transmembrane region" description="Helical" evidence="7">
    <location>
        <begin position="69"/>
        <end position="89"/>
    </location>
</feature>
<reference evidence="9 11" key="2">
    <citation type="submission" date="2019-08" db="EMBL/GenBank/DDBJ databases">
        <title>Complete genome sequences of Francisella adeliensis (FSC1325 and FSC1326).</title>
        <authorList>
            <person name="Ohrman C."/>
            <person name="Uneklint I."/>
            <person name="Vallesi A."/>
            <person name="Karlsson L."/>
            <person name="Sjodin A."/>
        </authorList>
    </citation>
    <scope>NUCLEOTIDE SEQUENCE [LARGE SCALE GENOMIC DNA]</scope>
    <source>
        <strain evidence="9 11">FSC1325</strain>
    </source>
</reference>
<dbReference type="OrthoDB" id="346004at2"/>
<name>A0A2Z4XY30_9GAMM</name>
<keyword evidence="6 7" id="KW-0472">Membrane</keyword>
<dbReference type="KEGG" id="fad:CDH04_04355"/>
<dbReference type="RefSeq" id="WP_112869863.1">
    <property type="nucleotide sequence ID" value="NZ_CP021781.1"/>
</dbReference>
<comment type="similarity">
    <text evidence="2">Belongs to the DoxX family.</text>
</comment>
<evidence type="ECO:0000313" key="10">
    <source>
        <dbReference type="Proteomes" id="UP000251120"/>
    </source>
</evidence>
<organism evidence="8 10">
    <name type="scientific">Francisella adeliensis</name>
    <dbReference type="NCBI Taxonomy" id="2007306"/>
    <lineage>
        <taxon>Bacteria</taxon>
        <taxon>Pseudomonadati</taxon>
        <taxon>Pseudomonadota</taxon>
        <taxon>Gammaproteobacteria</taxon>
        <taxon>Thiotrichales</taxon>
        <taxon>Francisellaceae</taxon>
        <taxon>Francisella</taxon>
    </lineage>
</organism>
<feature type="transmembrane region" description="Helical" evidence="7">
    <location>
        <begin position="96"/>
        <end position="113"/>
    </location>
</feature>
<dbReference type="Proteomes" id="UP000251120">
    <property type="component" value="Chromosome"/>
</dbReference>
<keyword evidence="11" id="KW-1185">Reference proteome</keyword>
<dbReference type="GO" id="GO:0005886">
    <property type="term" value="C:plasma membrane"/>
    <property type="evidence" value="ECO:0007669"/>
    <property type="project" value="UniProtKB-SubCell"/>
</dbReference>
<evidence type="ECO:0000256" key="5">
    <source>
        <dbReference type="ARBA" id="ARBA00022989"/>
    </source>
</evidence>
<evidence type="ECO:0000313" key="8">
    <source>
        <dbReference type="EMBL" id="AXA33689.1"/>
    </source>
</evidence>
<dbReference type="Proteomes" id="UP000681131">
    <property type="component" value="Chromosome"/>
</dbReference>
<evidence type="ECO:0000313" key="11">
    <source>
        <dbReference type="Proteomes" id="UP000681131"/>
    </source>
</evidence>
<evidence type="ECO:0000256" key="4">
    <source>
        <dbReference type="ARBA" id="ARBA00022692"/>
    </source>
</evidence>
<evidence type="ECO:0000256" key="2">
    <source>
        <dbReference type="ARBA" id="ARBA00006679"/>
    </source>
</evidence>
<comment type="subcellular location">
    <subcellularLocation>
        <location evidence="1">Cell membrane</location>
        <topology evidence="1">Multi-pass membrane protein</topology>
    </subcellularLocation>
</comment>
<dbReference type="InterPro" id="IPR032808">
    <property type="entry name" value="DoxX"/>
</dbReference>
<dbReference type="PANTHER" id="PTHR33452">
    <property type="entry name" value="OXIDOREDUCTASE CATD-RELATED"/>
    <property type="match status" value="1"/>
</dbReference>
<dbReference type="EMBL" id="CP021781">
    <property type="protein sequence ID" value="AXA33689.1"/>
    <property type="molecule type" value="Genomic_DNA"/>
</dbReference>
<keyword evidence="5 7" id="KW-1133">Transmembrane helix</keyword>
<feature type="transmembrane region" description="Helical" evidence="7">
    <location>
        <begin position="164"/>
        <end position="182"/>
    </location>
</feature>
<gene>
    <name evidence="8" type="ORF">CDH04_04355</name>
    <name evidence="9" type="ORF">FZC43_04360</name>
</gene>